<comment type="catalytic activity">
    <reaction evidence="4">
        <text>an N-acyl-L-alpha-aminoacyl-tRNA + H2O = an N-acyl-L-amino acid + a tRNA + H(+)</text>
        <dbReference type="Rhea" id="RHEA:54448"/>
        <dbReference type="Rhea" id="RHEA-COMP:10123"/>
        <dbReference type="Rhea" id="RHEA-COMP:13883"/>
        <dbReference type="ChEBI" id="CHEBI:15377"/>
        <dbReference type="ChEBI" id="CHEBI:15378"/>
        <dbReference type="ChEBI" id="CHEBI:59874"/>
        <dbReference type="ChEBI" id="CHEBI:78442"/>
        <dbReference type="ChEBI" id="CHEBI:138191"/>
        <dbReference type="EC" id="3.1.1.29"/>
    </reaction>
</comment>
<dbReference type="Pfam" id="PF01981">
    <property type="entry name" value="PTH2"/>
    <property type="match status" value="1"/>
</dbReference>
<dbReference type="GO" id="GO:0004045">
    <property type="term" value="F:peptidyl-tRNA hydrolase activity"/>
    <property type="evidence" value="ECO:0007669"/>
    <property type="project" value="UniProtKB-EC"/>
</dbReference>
<organism evidence="6">
    <name type="scientific">Clastoptera arizonana</name>
    <name type="common">Arizona spittle bug</name>
    <dbReference type="NCBI Taxonomy" id="38151"/>
    <lineage>
        <taxon>Eukaryota</taxon>
        <taxon>Metazoa</taxon>
        <taxon>Ecdysozoa</taxon>
        <taxon>Arthropoda</taxon>
        <taxon>Hexapoda</taxon>
        <taxon>Insecta</taxon>
        <taxon>Pterygota</taxon>
        <taxon>Neoptera</taxon>
        <taxon>Paraneoptera</taxon>
        <taxon>Hemiptera</taxon>
        <taxon>Auchenorrhyncha</taxon>
        <taxon>Cercopoidea</taxon>
        <taxon>Clastopteridae</taxon>
        <taxon>Clastoptera</taxon>
    </lineage>
</organism>
<dbReference type="PROSITE" id="PS50030">
    <property type="entry name" value="UBA"/>
    <property type="match status" value="1"/>
</dbReference>
<dbReference type="NCBIfam" id="TIGR00283">
    <property type="entry name" value="arch_pth2"/>
    <property type="match status" value="1"/>
</dbReference>
<dbReference type="SUPFAM" id="SSF46934">
    <property type="entry name" value="UBA-like"/>
    <property type="match status" value="1"/>
</dbReference>
<proteinExistence type="inferred from homology"/>
<dbReference type="InterPro" id="IPR002833">
    <property type="entry name" value="PTH2"/>
</dbReference>
<dbReference type="Gene3D" id="1.10.8.10">
    <property type="entry name" value="DNA helicase RuvA subunit, C-terminal domain"/>
    <property type="match status" value="1"/>
</dbReference>
<dbReference type="FunFam" id="3.40.1490.10:FF:000002">
    <property type="entry name" value="Peptidyl-tRNA hydrolase 2, mitochondrial"/>
    <property type="match status" value="1"/>
</dbReference>
<evidence type="ECO:0000256" key="1">
    <source>
        <dbReference type="ARBA" id="ARBA00013260"/>
    </source>
</evidence>
<reference evidence="6" key="1">
    <citation type="submission" date="2015-12" db="EMBL/GenBank/DDBJ databases">
        <title>De novo transcriptome assembly of four potential Pierce s Disease insect vectors from Arizona vineyards.</title>
        <authorList>
            <person name="Tassone E.E."/>
        </authorList>
    </citation>
    <scope>NUCLEOTIDE SEQUENCE</scope>
</reference>
<dbReference type="SUPFAM" id="SSF102462">
    <property type="entry name" value="Peptidyl-tRNA hydrolase II"/>
    <property type="match status" value="1"/>
</dbReference>
<dbReference type="InterPro" id="IPR009060">
    <property type="entry name" value="UBA-like_sf"/>
</dbReference>
<dbReference type="GO" id="GO:0005829">
    <property type="term" value="C:cytosol"/>
    <property type="evidence" value="ECO:0007669"/>
    <property type="project" value="TreeGrafter"/>
</dbReference>
<dbReference type="PANTHER" id="PTHR12649:SF29">
    <property type="entry name" value="AMINOACYL-TRNA HYDROLASE"/>
    <property type="match status" value="1"/>
</dbReference>
<dbReference type="InterPro" id="IPR023476">
    <property type="entry name" value="Pep_tRNA_hydro_II_dom_sf"/>
</dbReference>
<keyword evidence="2" id="KW-0378">Hydrolase</keyword>
<evidence type="ECO:0000256" key="3">
    <source>
        <dbReference type="ARBA" id="ARBA00038050"/>
    </source>
</evidence>
<dbReference type="InterPro" id="IPR015940">
    <property type="entry name" value="UBA"/>
</dbReference>
<gene>
    <name evidence="6" type="ORF">g.45771</name>
</gene>
<evidence type="ECO:0000256" key="2">
    <source>
        <dbReference type="ARBA" id="ARBA00022801"/>
    </source>
</evidence>
<feature type="domain" description="UBA" evidence="5">
    <location>
        <begin position="2"/>
        <end position="47"/>
    </location>
</feature>
<protein>
    <recommendedName>
        <fullName evidence="1">peptidyl-tRNA hydrolase</fullName>
        <ecNumber evidence="1">3.1.1.29</ecNumber>
    </recommendedName>
</protein>
<comment type="similarity">
    <text evidence="3">Belongs to the PTH2 family.</text>
</comment>
<dbReference type="SMART" id="SM00165">
    <property type="entry name" value="UBA"/>
    <property type="match status" value="1"/>
</dbReference>
<dbReference type="Pfam" id="PF22562">
    <property type="entry name" value="UBA_7"/>
    <property type="match status" value="1"/>
</dbReference>
<dbReference type="CDD" id="cd02430">
    <property type="entry name" value="PTH2"/>
    <property type="match status" value="1"/>
</dbReference>
<evidence type="ECO:0000259" key="5">
    <source>
        <dbReference type="PROSITE" id="PS50030"/>
    </source>
</evidence>
<dbReference type="Gene3D" id="3.40.1490.10">
    <property type="entry name" value="Bit1"/>
    <property type="match status" value="1"/>
</dbReference>
<accession>A0A1B6DMY3</accession>
<dbReference type="EMBL" id="GEDC01010265">
    <property type="protein sequence ID" value="JAS27033.1"/>
    <property type="molecule type" value="Transcribed_RNA"/>
</dbReference>
<name>A0A1B6DMY3_9HEMI</name>
<dbReference type="AlphaFoldDB" id="A0A1B6DMY3"/>
<dbReference type="EC" id="3.1.1.29" evidence="1"/>
<evidence type="ECO:0000313" key="6">
    <source>
        <dbReference type="EMBL" id="JAS27033.1"/>
    </source>
</evidence>
<sequence length="186" mass="20087">MDSDNQFNKGLLDALLEMGFDEEMSKQALISTGNQSIESATTFLLNDGLTGSGVEVGSDEDQWEDVEENYKMVFVVNTCLKMSIGKTAAQVGHGAIGIYRILVSDPQHQVSLAVWTDVGETKIVLKGESAEQLLELQEKAKSSGIPSCLIRDAGHTEIAPNSITVLALFGLEENINKITGSLQLLK</sequence>
<evidence type="ECO:0000256" key="4">
    <source>
        <dbReference type="ARBA" id="ARBA00048707"/>
    </source>
</evidence>
<dbReference type="PANTHER" id="PTHR12649">
    <property type="entry name" value="PEPTIDYL-TRNA HYDROLASE 2"/>
    <property type="match status" value="1"/>
</dbReference>